<sequence>MPAALGPCLVLVPMAVGALHPVQYGVKYACLLFDAAIFLQSYNFIWNLAARLWKYEMTQSGKPGAQAVFRPVWLCAWDVVFTGPASASVSWVPLSALVDRCRPRQPNLRSRSQFSPWVRRPLCHRRQALAPCPRGYPAAKFSPLHMN</sequence>
<reference evidence="2" key="1">
    <citation type="submission" date="2016-05" db="EMBL/GenBank/DDBJ databases">
        <title>Comparative genomics of biotechnologically important yeasts.</title>
        <authorList>
            <consortium name="DOE Joint Genome Institute"/>
            <person name="Riley R."/>
            <person name="Haridas S."/>
            <person name="Wolfe K.H."/>
            <person name="Lopes M.R."/>
            <person name="Hittinger C.T."/>
            <person name="Goker M."/>
            <person name="Salamov A."/>
            <person name="Wisecaver J."/>
            <person name="Long T.M."/>
            <person name="Aerts A.L."/>
            <person name="Barry K."/>
            <person name="Choi C."/>
            <person name="Clum A."/>
            <person name="Coughlan A.Y."/>
            <person name="Deshpande S."/>
            <person name="Douglass A.P."/>
            <person name="Hanson S.J."/>
            <person name="Klenk H.-P."/>
            <person name="Labutti K."/>
            <person name="Lapidus A."/>
            <person name="Lindquist E."/>
            <person name="Lipzen A."/>
            <person name="Meier-Kolthoff J.P."/>
            <person name="Ohm R.A."/>
            <person name="Otillar R.P."/>
            <person name="Pangilinan J."/>
            <person name="Peng Y."/>
            <person name="Rokas A."/>
            <person name="Rosa C.A."/>
            <person name="Scheuner C."/>
            <person name="Sibirny A.A."/>
            <person name="Slot J.C."/>
            <person name="Stielow J.B."/>
            <person name="Sun H."/>
            <person name="Kurtzman C.P."/>
            <person name="Blackwell M."/>
            <person name="Grigoriev I.V."/>
            <person name="Jeffries T.W."/>
        </authorList>
    </citation>
    <scope>NUCLEOTIDE SEQUENCE [LARGE SCALE GENOMIC DNA]</scope>
    <source>
        <strain evidence="2">NRRL Y-17324</strain>
    </source>
</reference>
<dbReference type="EMBL" id="KV453912">
    <property type="protein sequence ID" value="ODV79264.1"/>
    <property type="molecule type" value="Genomic_DNA"/>
</dbReference>
<proteinExistence type="predicted"/>
<dbReference type="Proteomes" id="UP000094285">
    <property type="component" value="Unassembled WGS sequence"/>
</dbReference>
<dbReference type="GeneID" id="30981466"/>
<dbReference type="AlphaFoldDB" id="A0A1E4SIC3"/>
<evidence type="ECO:0000313" key="2">
    <source>
        <dbReference type="Proteomes" id="UP000094285"/>
    </source>
</evidence>
<evidence type="ECO:0000313" key="1">
    <source>
        <dbReference type="EMBL" id="ODV79264.1"/>
    </source>
</evidence>
<dbReference type="RefSeq" id="XP_020064386.1">
    <property type="nucleotide sequence ID" value="XM_020207329.1"/>
</dbReference>
<keyword evidence="2" id="KW-1185">Reference proteome</keyword>
<name>A0A1E4SIC3_9ASCO</name>
<organism evidence="1 2">
    <name type="scientific">Suhomyces tanzawaensis NRRL Y-17324</name>
    <dbReference type="NCBI Taxonomy" id="984487"/>
    <lineage>
        <taxon>Eukaryota</taxon>
        <taxon>Fungi</taxon>
        <taxon>Dikarya</taxon>
        <taxon>Ascomycota</taxon>
        <taxon>Saccharomycotina</taxon>
        <taxon>Pichiomycetes</taxon>
        <taxon>Debaryomycetaceae</taxon>
        <taxon>Suhomyces</taxon>
    </lineage>
</organism>
<gene>
    <name evidence="1" type="ORF">CANTADRAFT_251223</name>
</gene>
<accession>A0A1E4SIC3</accession>
<protein>
    <submittedName>
        <fullName evidence="1">Uncharacterized protein</fullName>
    </submittedName>
</protein>